<dbReference type="InterPro" id="IPR000792">
    <property type="entry name" value="Tscrpt_reg_LuxR_C"/>
</dbReference>
<dbReference type="Gene3D" id="3.40.50.2300">
    <property type="match status" value="1"/>
</dbReference>
<keyword evidence="9" id="KW-1185">Reference proteome</keyword>
<dbReference type="HOGENOM" id="CLU_000445_90_10_9"/>
<keyword evidence="2" id="KW-0805">Transcription regulation</keyword>
<protein>
    <submittedName>
        <fullName evidence="8">Transcriptional regulator, LuxR family</fullName>
    </submittedName>
</protein>
<dbReference type="STRING" id="862517.HMPREF9225_1068"/>
<dbReference type="PROSITE" id="PS50043">
    <property type="entry name" value="HTH_LUXR_2"/>
    <property type="match status" value="1"/>
</dbReference>
<feature type="domain" description="Response regulatory" evidence="7">
    <location>
        <begin position="2"/>
        <end position="117"/>
    </location>
</feature>
<evidence type="ECO:0000256" key="4">
    <source>
        <dbReference type="ARBA" id="ARBA00023163"/>
    </source>
</evidence>
<dbReference type="GO" id="GO:0003677">
    <property type="term" value="F:DNA binding"/>
    <property type="evidence" value="ECO:0007669"/>
    <property type="project" value="UniProtKB-KW"/>
</dbReference>
<dbReference type="Gene3D" id="1.10.10.10">
    <property type="entry name" value="Winged helix-like DNA-binding domain superfamily/Winged helix DNA-binding domain"/>
    <property type="match status" value="1"/>
</dbReference>
<evidence type="ECO:0000259" key="7">
    <source>
        <dbReference type="PROSITE" id="PS50110"/>
    </source>
</evidence>
<dbReference type="AlphaFoldDB" id="E0NLW8"/>
<feature type="modified residue" description="4-aspartylphosphate" evidence="5">
    <location>
        <position position="51"/>
    </location>
</feature>
<accession>E0NLW8</accession>
<dbReference type="InterPro" id="IPR039420">
    <property type="entry name" value="WalR-like"/>
</dbReference>
<feature type="domain" description="HTH luxR-type" evidence="6">
    <location>
        <begin position="125"/>
        <end position="190"/>
    </location>
</feature>
<dbReference type="EMBL" id="AEEH01000043">
    <property type="protein sequence ID" value="EFM25179.1"/>
    <property type="molecule type" value="Genomic_DNA"/>
</dbReference>
<dbReference type="InterPro" id="IPR036388">
    <property type="entry name" value="WH-like_DNA-bd_sf"/>
</dbReference>
<dbReference type="SMART" id="SM00421">
    <property type="entry name" value="HTH_LUXR"/>
    <property type="match status" value="1"/>
</dbReference>
<proteinExistence type="predicted"/>
<dbReference type="PANTHER" id="PTHR43214:SF42">
    <property type="entry name" value="TRANSCRIPTIONAL REGULATORY PROTEIN DESR"/>
    <property type="match status" value="1"/>
</dbReference>
<gene>
    <name evidence="8" type="ORF">HMPREF9225_1068</name>
</gene>
<dbReference type="eggNOG" id="COG2197">
    <property type="taxonomic scope" value="Bacteria"/>
</dbReference>
<dbReference type="SUPFAM" id="SSF46894">
    <property type="entry name" value="C-terminal effector domain of the bipartite response regulators"/>
    <property type="match status" value="1"/>
</dbReference>
<dbReference type="CDD" id="cd17535">
    <property type="entry name" value="REC_NarL-like"/>
    <property type="match status" value="1"/>
</dbReference>
<dbReference type="SMART" id="SM00448">
    <property type="entry name" value="REC"/>
    <property type="match status" value="1"/>
</dbReference>
<evidence type="ECO:0000313" key="8">
    <source>
        <dbReference type="EMBL" id="EFM25179.1"/>
    </source>
</evidence>
<dbReference type="PANTHER" id="PTHR43214">
    <property type="entry name" value="TWO-COMPONENT RESPONSE REGULATOR"/>
    <property type="match status" value="1"/>
</dbReference>
<dbReference type="Pfam" id="PF00072">
    <property type="entry name" value="Response_reg"/>
    <property type="match status" value="1"/>
</dbReference>
<dbReference type="PROSITE" id="PS50110">
    <property type="entry name" value="RESPONSE_REGULATORY"/>
    <property type="match status" value="1"/>
</dbReference>
<dbReference type="PRINTS" id="PR00038">
    <property type="entry name" value="HTHLUXR"/>
</dbReference>
<dbReference type="SUPFAM" id="SSF52172">
    <property type="entry name" value="CheY-like"/>
    <property type="match status" value="1"/>
</dbReference>
<dbReference type="InterPro" id="IPR001789">
    <property type="entry name" value="Sig_transdc_resp-reg_receiver"/>
</dbReference>
<dbReference type="GO" id="GO:0006355">
    <property type="term" value="P:regulation of DNA-templated transcription"/>
    <property type="evidence" value="ECO:0007669"/>
    <property type="project" value="InterPro"/>
</dbReference>
<dbReference type="GO" id="GO:0000160">
    <property type="term" value="P:phosphorelay signal transduction system"/>
    <property type="evidence" value="ECO:0007669"/>
    <property type="project" value="InterPro"/>
</dbReference>
<dbReference type="InterPro" id="IPR016032">
    <property type="entry name" value="Sig_transdc_resp-reg_C-effctor"/>
</dbReference>
<keyword evidence="3" id="KW-0238">DNA-binding</keyword>
<evidence type="ECO:0000259" key="6">
    <source>
        <dbReference type="PROSITE" id="PS50043"/>
    </source>
</evidence>
<keyword evidence="4" id="KW-0804">Transcription</keyword>
<dbReference type="CDD" id="cd06170">
    <property type="entry name" value="LuxR_C_like"/>
    <property type="match status" value="1"/>
</dbReference>
<dbReference type="RefSeq" id="WP_008901882.1">
    <property type="nucleotide sequence ID" value="NZ_GL397071.1"/>
</dbReference>
<evidence type="ECO:0000256" key="5">
    <source>
        <dbReference type="PROSITE-ProRule" id="PRU00169"/>
    </source>
</evidence>
<evidence type="ECO:0000256" key="1">
    <source>
        <dbReference type="ARBA" id="ARBA00022553"/>
    </source>
</evidence>
<evidence type="ECO:0000313" key="9">
    <source>
        <dbReference type="Proteomes" id="UP000003280"/>
    </source>
</evidence>
<dbReference type="InterPro" id="IPR011006">
    <property type="entry name" value="CheY-like_superfamily"/>
</dbReference>
<keyword evidence="1 5" id="KW-0597">Phosphoprotein</keyword>
<dbReference type="Pfam" id="PF00196">
    <property type="entry name" value="GerE"/>
    <property type="match status" value="1"/>
</dbReference>
<comment type="caution">
    <text evidence="8">The sequence shown here is derived from an EMBL/GenBank/DDBJ whole genome shotgun (WGS) entry which is preliminary data.</text>
</comment>
<evidence type="ECO:0000256" key="2">
    <source>
        <dbReference type="ARBA" id="ARBA00023015"/>
    </source>
</evidence>
<dbReference type="Proteomes" id="UP000003280">
    <property type="component" value="Unassembled WGS sequence"/>
</dbReference>
<name>E0NLW8_9FIRM</name>
<reference evidence="8 9" key="1">
    <citation type="submission" date="2010-07" db="EMBL/GenBank/DDBJ databases">
        <authorList>
            <person name="Muzny D."/>
            <person name="Qin X."/>
            <person name="Deng J."/>
            <person name="Jiang H."/>
            <person name="Liu Y."/>
            <person name="Qu J."/>
            <person name="Song X.-Z."/>
            <person name="Zhang L."/>
            <person name="Thornton R."/>
            <person name="Coyle M."/>
            <person name="Francisco L."/>
            <person name="Jackson L."/>
            <person name="Javaid M."/>
            <person name="Korchina V."/>
            <person name="Kovar C."/>
            <person name="Mata R."/>
            <person name="Mathew T."/>
            <person name="Ngo R."/>
            <person name="Nguyen L."/>
            <person name="Nguyen N."/>
            <person name="Okwuonu G."/>
            <person name="Ongeri F."/>
            <person name="Pham C."/>
            <person name="Simmons D."/>
            <person name="Wilczek-Boney K."/>
            <person name="Hale W."/>
            <person name="Jakkamsetti A."/>
            <person name="Pham P."/>
            <person name="Ruth R."/>
            <person name="San Lucas F."/>
            <person name="Warren J."/>
            <person name="Zhang J."/>
            <person name="Zhao Z."/>
            <person name="Zhou C."/>
            <person name="Zhu D."/>
            <person name="Lee S."/>
            <person name="Bess C."/>
            <person name="Blankenburg K."/>
            <person name="Forbes L."/>
            <person name="Fu Q."/>
            <person name="Gubbala S."/>
            <person name="Hirani K."/>
            <person name="Jayaseelan J.C."/>
            <person name="Lara F."/>
            <person name="Munidasa M."/>
            <person name="Palculict T."/>
            <person name="Patil S."/>
            <person name="Pu L.-L."/>
            <person name="Saada N."/>
            <person name="Tang L."/>
            <person name="Weissenberger G."/>
            <person name="Zhu Y."/>
            <person name="Hemphill L."/>
            <person name="Shang Y."/>
            <person name="Youmans B."/>
            <person name="Ayvaz T."/>
            <person name="Ross M."/>
            <person name="Santibanez J."/>
            <person name="Aqrawi P."/>
            <person name="Gross S."/>
            <person name="Joshi V."/>
            <person name="Fowler G."/>
            <person name="Nazareth L."/>
            <person name="Reid J."/>
            <person name="Worley K."/>
            <person name="Petrosino J."/>
            <person name="Highlander S."/>
            <person name="Gibbs R."/>
        </authorList>
    </citation>
    <scope>NUCLEOTIDE SEQUENCE [LARGE SCALE GENOMIC DNA]</scope>
    <source>
        <strain evidence="8 9">ATCC BAA-1640</strain>
    </source>
</reference>
<organism evidence="8 9">
    <name type="scientific">Peptoniphilus duerdenii ATCC BAA-1640</name>
    <dbReference type="NCBI Taxonomy" id="862517"/>
    <lineage>
        <taxon>Bacteria</taxon>
        <taxon>Bacillati</taxon>
        <taxon>Bacillota</taxon>
        <taxon>Tissierellia</taxon>
        <taxon>Tissierellales</taxon>
        <taxon>Peptoniphilaceae</taxon>
        <taxon>Peptoniphilus</taxon>
    </lineage>
</organism>
<evidence type="ECO:0000256" key="3">
    <source>
        <dbReference type="ARBA" id="ARBA00023125"/>
    </source>
</evidence>
<sequence length="196" mass="22530">MKILLLDDHKILGQSIKMLLEEERDVTCDYISSSENLMEALENSYDILLLDINLKAEKTGIDLVEEILKRYPKQKIVVLTSYDLVNYRKIAFDLGVKDFINKSVEASELVSRLRSVNGGGKIKNSPQILETLTEREVEVLREMIKGENKKDIAKKLYISERTLYNHISNIYEKLGAKNIVEAYNRAMELGYIDPVM</sequence>
<dbReference type="InterPro" id="IPR058245">
    <property type="entry name" value="NreC/VraR/RcsB-like_REC"/>
</dbReference>
<dbReference type="OrthoDB" id="188043at2"/>